<name>F0UN51_AJEC8</name>
<feature type="compositionally biased region" description="Basic and acidic residues" evidence="1">
    <location>
        <begin position="74"/>
        <end position="99"/>
    </location>
</feature>
<dbReference type="HOGENOM" id="CLU_1517467_0_0_1"/>
<dbReference type="AlphaFoldDB" id="F0UN51"/>
<reference evidence="3" key="1">
    <citation type="submission" date="2008-07" db="EMBL/GenBank/DDBJ databases">
        <title>Annotation of Ajellomyces capsulatus strain H88.</title>
        <authorList>
            <person name="Champion M."/>
            <person name="Cuomo C."/>
            <person name="Ma L.-J."/>
            <person name="Henn M.R."/>
            <person name="Sil A."/>
            <person name="Goldman B."/>
            <person name="Young S.K."/>
            <person name="Kodira C.D."/>
            <person name="Zeng Q."/>
            <person name="Koehrsen M."/>
            <person name="Alvarado L."/>
            <person name="Berlin A."/>
            <person name="Borenstein D."/>
            <person name="Chen Z."/>
            <person name="Engels R."/>
            <person name="Freedman E."/>
            <person name="Gellesch M."/>
            <person name="Goldberg J."/>
            <person name="Griggs A."/>
            <person name="Gujja S."/>
            <person name="Heiman D."/>
            <person name="Hepburn T."/>
            <person name="Howarth C."/>
            <person name="Jen D."/>
            <person name="Larson L."/>
            <person name="Lewis B."/>
            <person name="Mehta T."/>
            <person name="Park D."/>
            <person name="Pearson M."/>
            <person name="Roberts A."/>
            <person name="Saif S."/>
            <person name="Shea T."/>
            <person name="Shenoy N."/>
            <person name="Sisk P."/>
            <person name="Stolte C."/>
            <person name="Sykes S."/>
            <person name="Walk T."/>
            <person name="White J."/>
            <person name="Yandava C."/>
            <person name="Klein B."/>
            <person name="McEwen J.G."/>
            <person name="Puccia R."/>
            <person name="Goldman G.H."/>
            <person name="Felipe M.S."/>
            <person name="Nino-Vega G."/>
            <person name="San-Blas G."/>
            <person name="Taylor J."/>
            <person name="Mendoza L."/>
            <person name="Galagan J."/>
            <person name="Nusbaum C."/>
            <person name="Birren B."/>
        </authorList>
    </citation>
    <scope>NUCLEOTIDE SEQUENCE [LARGE SCALE GENOMIC DNA]</scope>
    <source>
        <strain evidence="3">H88</strain>
    </source>
</reference>
<feature type="region of interest" description="Disordered" evidence="1">
    <location>
        <begin position="135"/>
        <end position="177"/>
    </location>
</feature>
<organism evidence="3">
    <name type="scientific">Ajellomyces capsulatus (strain H88)</name>
    <name type="common">Darling's disease fungus</name>
    <name type="synonym">Histoplasma capsulatum</name>
    <dbReference type="NCBI Taxonomy" id="544711"/>
    <lineage>
        <taxon>Eukaryota</taxon>
        <taxon>Fungi</taxon>
        <taxon>Dikarya</taxon>
        <taxon>Ascomycota</taxon>
        <taxon>Pezizomycotina</taxon>
        <taxon>Eurotiomycetes</taxon>
        <taxon>Eurotiomycetidae</taxon>
        <taxon>Onygenales</taxon>
        <taxon>Ajellomycetaceae</taxon>
        <taxon>Histoplasma</taxon>
    </lineage>
</organism>
<dbReference type="EMBL" id="DS990640">
    <property type="protein sequence ID" value="EGC47518.1"/>
    <property type="molecule type" value="Genomic_DNA"/>
</dbReference>
<feature type="compositionally biased region" description="Basic residues" evidence="1">
    <location>
        <begin position="56"/>
        <end position="73"/>
    </location>
</feature>
<protein>
    <submittedName>
        <fullName evidence="2">Predicted protein</fullName>
    </submittedName>
</protein>
<accession>F0UN51</accession>
<dbReference type="Proteomes" id="UP000008142">
    <property type="component" value="Unassembled WGS sequence"/>
</dbReference>
<sequence length="177" mass="20557">MQPGVLHCCYATFSHQKERLRLPDEEDRGQRPRDVRRGRNFSGYPRYAEDPEVITPRRRSHRFWSKTSCKSRRGVKETGEKKGRSRGRESEDAGIDRFQKQKTRHWLASATASYREHTVTHDVLKKPPMLHTQGFQGFQGSETERNATHIPIPEPKAEPGRAEWGGMLLNPQPVLWK</sequence>
<evidence type="ECO:0000256" key="1">
    <source>
        <dbReference type="SAM" id="MobiDB-lite"/>
    </source>
</evidence>
<feature type="compositionally biased region" description="Basic and acidic residues" evidence="1">
    <location>
        <begin position="19"/>
        <end position="37"/>
    </location>
</feature>
<gene>
    <name evidence="2" type="ORF">HCEG_06733</name>
</gene>
<evidence type="ECO:0000313" key="2">
    <source>
        <dbReference type="EMBL" id="EGC47518.1"/>
    </source>
</evidence>
<proteinExistence type="predicted"/>
<evidence type="ECO:0000313" key="3">
    <source>
        <dbReference type="Proteomes" id="UP000008142"/>
    </source>
</evidence>
<feature type="region of interest" description="Disordered" evidence="1">
    <location>
        <begin position="19"/>
        <end position="99"/>
    </location>
</feature>